<accession>A0AAJ6P1C6</accession>
<dbReference type="InterPro" id="IPR052179">
    <property type="entry name" value="DD-CPase-like"/>
</dbReference>
<dbReference type="CDD" id="cd14847">
    <property type="entry name" value="DD-carboxypeptidase_like"/>
    <property type="match status" value="1"/>
</dbReference>
<dbReference type="SUPFAM" id="SSF55166">
    <property type="entry name" value="Hedgehog/DD-peptidase"/>
    <property type="match status" value="1"/>
</dbReference>
<reference evidence="2" key="1">
    <citation type="journal article" date="2023" name="Front. Microbiol.">
        <title>Phylogeography and host specificity of Pasteurellaceae pathogenic to sea-farmed fish in the north-east Atlantic.</title>
        <authorList>
            <person name="Gulla S."/>
            <person name="Colquhoun D.J."/>
            <person name="Olsen A.B."/>
            <person name="Spilsberg B."/>
            <person name="Lagesen K."/>
            <person name="Aakesson C.P."/>
            <person name="Strom S."/>
            <person name="Manji F."/>
            <person name="Birkbeck T.H."/>
            <person name="Nilsen H.K."/>
        </authorList>
    </citation>
    <scope>NUCLEOTIDE SEQUENCE</scope>
    <source>
        <strain evidence="2">TW16_20</strain>
    </source>
</reference>
<organism evidence="2 3">
    <name type="scientific">Phocoenobacter skyensis</name>
    <dbReference type="NCBI Taxonomy" id="97481"/>
    <lineage>
        <taxon>Bacteria</taxon>
        <taxon>Pseudomonadati</taxon>
        <taxon>Pseudomonadota</taxon>
        <taxon>Gammaproteobacteria</taxon>
        <taxon>Pasteurellales</taxon>
        <taxon>Pasteurellaceae</taxon>
        <taxon>Phocoenobacter</taxon>
    </lineage>
</organism>
<evidence type="ECO:0000259" key="1">
    <source>
        <dbReference type="Pfam" id="PF02557"/>
    </source>
</evidence>
<evidence type="ECO:0000313" key="2">
    <source>
        <dbReference type="EMBL" id="MDP8173597.1"/>
    </source>
</evidence>
<dbReference type="InterPro" id="IPR009045">
    <property type="entry name" value="Zn_M74/Hedgehog-like"/>
</dbReference>
<dbReference type="Pfam" id="PF02557">
    <property type="entry name" value="VanY"/>
    <property type="match status" value="1"/>
</dbReference>
<evidence type="ECO:0000313" key="3">
    <source>
        <dbReference type="Proteomes" id="UP001236239"/>
    </source>
</evidence>
<proteinExistence type="predicted"/>
<name>A0AAJ6P1C6_9PAST</name>
<sequence length="224" mass="25915">MVNLINLLTGKTHCHLVSLPDSLSSHHLLQKQVVTAYLGLQKQAKKAGFNLQPASTFRDFERQKLIWNAKFNGTRKVHNDSGEKLDLSQMNEWQKCQAILRWSAVAGASRHHWGTEIDVFDPDLLPPNQQLQLEPWEYQAGGYFAEFANFLQDHTATFDFYLPFSPSQKQIGVEPWHMSYRPLSEQYQRQFTPEILQLAWQGEDIAGKNTLIQNIELLFKDYIL</sequence>
<dbReference type="InterPro" id="IPR003709">
    <property type="entry name" value="VanY-like_core_dom"/>
</dbReference>
<protein>
    <submittedName>
        <fullName evidence="2">M15 family metallopeptidase</fullName>
    </submittedName>
</protein>
<dbReference type="GO" id="GO:0008233">
    <property type="term" value="F:peptidase activity"/>
    <property type="evidence" value="ECO:0007669"/>
    <property type="project" value="InterPro"/>
</dbReference>
<comment type="caution">
    <text evidence="2">The sequence shown here is derived from an EMBL/GenBank/DDBJ whole genome shotgun (WGS) entry which is preliminary data.</text>
</comment>
<dbReference type="RefSeq" id="WP_306374923.1">
    <property type="nucleotide sequence ID" value="NZ_JASAYK010000012.1"/>
</dbReference>
<dbReference type="AlphaFoldDB" id="A0AAJ6P1C6"/>
<dbReference type="Gene3D" id="3.30.1380.10">
    <property type="match status" value="1"/>
</dbReference>
<dbReference type="GO" id="GO:0006508">
    <property type="term" value="P:proteolysis"/>
    <property type="evidence" value="ECO:0007669"/>
    <property type="project" value="InterPro"/>
</dbReference>
<dbReference type="EMBL" id="JASAYQ010000019">
    <property type="protein sequence ID" value="MDP8173597.1"/>
    <property type="molecule type" value="Genomic_DNA"/>
</dbReference>
<dbReference type="Proteomes" id="UP001236239">
    <property type="component" value="Unassembled WGS sequence"/>
</dbReference>
<dbReference type="PANTHER" id="PTHR34385:SF1">
    <property type="entry name" value="PEPTIDOGLYCAN L-ALANYL-D-GLUTAMATE ENDOPEPTIDASE CWLK"/>
    <property type="match status" value="1"/>
</dbReference>
<gene>
    <name evidence="2" type="ORF">QJU93_09545</name>
</gene>
<feature type="domain" description="D-alanyl-D-alanine carboxypeptidase-like core" evidence="1">
    <location>
        <begin position="27"/>
        <end position="182"/>
    </location>
</feature>
<dbReference type="PANTHER" id="PTHR34385">
    <property type="entry name" value="D-ALANYL-D-ALANINE CARBOXYPEPTIDASE"/>
    <property type="match status" value="1"/>
</dbReference>